<proteinExistence type="predicted"/>
<organism evidence="1 2">
    <name type="scientific">Hypoxylon rubiginosum</name>
    <dbReference type="NCBI Taxonomy" id="110542"/>
    <lineage>
        <taxon>Eukaryota</taxon>
        <taxon>Fungi</taxon>
        <taxon>Dikarya</taxon>
        <taxon>Ascomycota</taxon>
        <taxon>Pezizomycotina</taxon>
        <taxon>Sordariomycetes</taxon>
        <taxon>Xylariomycetidae</taxon>
        <taxon>Xylariales</taxon>
        <taxon>Hypoxylaceae</taxon>
        <taxon>Hypoxylon</taxon>
    </lineage>
</organism>
<evidence type="ECO:0000313" key="1">
    <source>
        <dbReference type="EMBL" id="KAI6081377.1"/>
    </source>
</evidence>
<reference evidence="1 2" key="1">
    <citation type="journal article" date="2022" name="New Phytol.">
        <title>Ecological generalism drives hyperdiversity of secondary metabolite gene clusters in xylarialean endophytes.</title>
        <authorList>
            <person name="Franco M.E.E."/>
            <person name="Wisecaver J.H."/>
            <person name="Arnold A.E."/>
            <person name="Ju Y.M."/>
            <person name="Slot J.C."/>
            <person name="Ahrendt S."/>
            <person name="Moore L.P."/>
            <person name="Eastman K.E."/>
            <person name="Scott K."/>
            <person name="Konkel Z."/>
            <person name="Mondo S.J."/>
            <person name="Kuo A."/>
            <person name="Hayes R.D."/>
            <person name="Haridas S."/>
            <person name="Andreopoulos B."/>
            <person name="Riley R."/>
            <person name="LaButti K."/>
            <person name="Pangilinan J."/>
            <person name="Lipzen A."/>
            <person name="Amirebrahimi M."/>
            <person name="Yan J."/>
            <person name="Adam C."/>
            <person name="Keymanesh K."/>
            <person name="Ng V."/>
            <person name="Louie K."/>
            <person name="Northen T."/>
            <person name="Drula E."/>
            <person name="Henrissat B."/>
            <person name="Hsieh H.M."/>
            <person name="Youens-Clark K."/>
            <person name="Lutzoni F."/>
            <person name="Miadlikowska J."/>
            <person name="Eastwood D.C."/>
            <person name="Hamelin R.C."/>
            <person name="Grigoriev I.V."/>
            <person name="U'Ren J.M."/>
        </authorList>
    </citation>
    <scope>NUCLEOTIDE SEQUENCE [LARGE SCALE GENOMIC DNA]</scope>
    <source>
        <strain evidence="1 2">ER1909</strain>
    </source>
</reference>
<dbReference type="Proteomes" id="UP001497680">
    <property type="component" value="Unassembled WGS sequence"/>
</dbReference>
<dbReference type="EMBL" id="MU394398">
    <property type="protein sequence ID" value="KAI6081377.1"/>
    <property type="molecule type" value="Genomic_DNA"/>
</dbReference>
<comment type="caution">
    <text evidence="1">The sequence shown here is derived from an EMBL/GenBank/DDBJ whole genome shotgun (WGS) entry which is preliminary data.</text>
</comment>
<protein>
    <submittedName>
        <fullName evidence="1">Purine nucleoside permease</fullName>
    </submittedName>
</protein>
<keyword evidence="2" id="KW-1185">Reference proteome</keyword>
<name>A0ACC0CLP5_9PEZI</name>
<accession>A0ACC0CLP5</accession>
<sequence>MLFYTLAAIALLAGARSSTLAANAAARAPRHVEERHHGYEKISPKVVIVSMFSPEAEVWYSQSLNSSIGDLLADNITVHGLSPLYPYVHCNERGEVCQLTMGESEINAATSMAAFVFSGLFDLTKTYFLLAGIAGVNPKLGTLGSVALSKYSVQVALQYEFDAREMPANFTTGYLPYGAYAPDEYPSIIYGTEVMELNENLRDVAAGLAQRAELADSVMSADYRARYATSQAYEAATTKPSVIKCDSATSDVYYSGTLLSEAFENTTMLWTNQSTVTYCMSAQEDSAILEVLVRAAACKLVDFSRAIAMRTGSDFDRPPPSVGAFENLRIIDQNGFDIAIQNLYLAGVEIVEGILAGWDAKFHKGIAPINYIGDIIGTLGGEPDFGSGSLFDGLGFSAKANGEIGLTKRKAPLGRKGRRAGGWK</sequence>
<evidence type="ECO:0000313" key="2">
    <source>
        <dbReference type="Proteomes" id="UP001497680"/>
    </source>
</evidence>
<gene>
    <name evidence="1" type="ORF">F4821DRAFT_249491</name>
</gene>